<evidence type="ECO:0000313" key="3">
    <source>
        <dbReference type="Proteomes" id="UP000799421"/>
    </source>
</evidence>
<feature type="region of interest" description="Disordered" evidence="1">
    <location>
        <begin position="79"/>
        <end position="113"/>
    </location>
</feature>
<dbReference type="Proteomes" id="UP000799421">
    <property type="component" value="Unassembled WGS sequence"/>
</dbReference>
<keyword evidence="3" id="KW-1185">Reference proteome</keyword>
<dbReference type="OrthoDB" id="275715at2759"/>
<proteinExistence type="predicted"/>
<feature type="compositionally biased region" description="Basic residues" evidence="1">
    <location>
        <begin position="234"/>
        <end position="253"/>
    </location>
</feature>
<dbReference type="AlphaFoldDB" id="A0A6A7C1R3"/>
<feature type="compositionally biased region" description="Polar residues" evidence="1">
    <location>
        <begin position="10"/>
        <end position="21"/>
    </location>
</feature>
<feature type="region of interest" description="Disordered" evidence="1">
    <location>
        <begin position="231"/>
        <end position="261"/>
    </location>
</feature>
<feature type="compositionally biased region" description="Low complexity" evidence="1">
    <location>
        <begin position="79"/>
        <end position="90"/>
    </location>
</feature>
<organism evidence="2 3">
    <name type="scientific">Piedraia hortae CBS 480.64</name>
    <dbReference type="NCBI Taxonomy" id="1314780"/>
    <lineage>
        <taxon>Eukaryota</taxon>
        <taxon>Fungi</taxon>
        <taxon>Dikarya</taxon>
        <taxon>Ascomycota</taxon>
        <taxon>Pezizomycotina</taxon>
        <taxon>Dothideomycetes</taxon>
        <taxon>Dothideomycetidae</taxon>
        <taxon>Capnodiales</taxon>
        <taxon>Piedraiaceae</taxon>
        <taxon>Piedraia</taxon>
    </lineage>
</organism>
<accession>A0A6A7C1R3</accession>
<sequence>MDHYRPPGRSNRTGRNQTNNEVFEGLPVKQWSRQETRVSLAAPALGSSDGKDDRWGELPMPQDYQLLQPWTQHILRLARTGRTGRTGSSGAKRKTDCADEEDAAEEDEAAKENNNRAFLTRRWKITPTALQKPEHKHFEFLARRRKGMPSLYGPAGADGVAPMRRAKVRKTAHDGEVLVYEALVPQGQLAEGEITDAAELAELPPALTAPPGTYVEGLGIANEDGIVIVAETRRKNRPPPKKKGGPGRGKKRVTFINPDGSTYTTIVPNATKIVPQPGQTVKHVSKGEEIPVDVTPEQAALQQQESGESDSEDSTAGVETATVKSGTPSRRGMRRISSSPDEPLIQQVDQKDDTVQPDDGTDVPDKLGIDPVPMDVHVSVSDPAQENIVPLGPGVLDKVEDIPTQPPGASQEDLPALEVGEDLFGEN</sequence>
<evidence type="ECO:0000256" key="1">
    <source>
        <dbReference type="SAM" id="MobiDB-lite"/>
    </source>
</evidence>
<reference evidence="2" key="1">
    <citation type="journal article" date="2020" name="Stud. Mycol.">
        <title>101 Dothideomycetes genomes: a test case for predicting lifestyles and emergence of pathogens.</title>
        <authorList>
            <person name="Haridas S."/>
            <person name="Albert R."/>
            <person name="Binder M."/>
            <person name="Bloem J."/>
            <person name="Labutti K."/>
            <person name="Salamov A."/>
            <person name="Andreopoulos B."/>
            <person name="Baker S."/>
            <person name="Barry K."/>
            <person name="Bills G."/>
            <person name="Bluhm B."/>
            <person name="Cannon C."/>
            <person name="Castanera R."/>
            <person name="Culley D."/>
            <person name="Daum C."/>
            <person name="Ezra D."/>
            <person name="Gonzalez J."/>
            <person name="Henrissat B."/>
            <person name="Kuo A."/>
            <person name="Liang C."/>
            <person name="Lipzen A."/>
            <person name="Lutzoni F."/>
            <person name="Magnuson J."/>
            <person name="Mondo S."/>
            <person name="Nolan M."/>
            <person name="Ohm R."/>
            <person name="Pangilinan J."/>
            <person name="Park H.-J."/>
            <person name="Ramirez L."/>
            <person name="Alfaro M."/>
            <person name="Sun H."/>
            <person name="Tritt A."/>
            <person name="Yoshinaga Y."/>
            <person name="Zwiers L.-H."/>
            <person name="Turgeon B."/>
            <person name="Goodwin S."/>
            <person name="Spatafora J."/>
            <person name="Crous P."/>
            <person name="Grigoriev I."/>
        </authorList>
    </citation>
    <scope>NUCLEOTIDE SEQUENCE</scope>
    <source>
        <strain evidence="2">CBS 480.64</strain>
    </source>
</reference>
<feature type="region of interest" description="Disordered" evidence="1">
    <location>
        <begin position="1"/>
        <end position="59"/>
    </location>
</feature>
<evidence type="ECO:0000313" key="2">
    <source>
        <dbReference type="EMBL" id="KAF2861516.1"/>
    </source>
</evidence>
<dbReference type="EMBL" id="MU005972">
    <property type="protein sequence ID" value="KAF2861516.1"/>
    <property type="molecule type" value="Genomic_DNA"/>
</dbReference>
<protein>
    <submittedName>
        <fullName evidence="2">Uncharacterized protein</fullName>
    </submittedName>
</protein>
<name>A0A6A7C1R3_9PEZI</name>
<feature type="compositionally biased region" description="Acidic residues" evidence="1">
    <location>
        <begin position="98"/>
        <end position="109"/>
    </location>
</feature>
<feature type="region of interest" description="Disordered" evidence="1">
    <location>
        <begin position="299"/>
        <end position="372"/>
    </location>
</feature>
<feature type="region of interest" description="Disordered" evidence="1">
    <location>
        <begin position="400"/>
        <end position="427"/>
    </location>
</feature>
<gene>
    <name evidence="2" type="ORF">K470DRAFT_256890</name>
</gene>